<dbReference type="HOGENOM" id="CLU_036604_0_4_9"/>
<evidence type="ECO:0000256" key="4">
    <source>
        <dbReference type="ARBA" id="ARBA00022679"/>
    </source>
</evidence>
<evidence type="ECO:0000256" key="7">
    <source>
        <dbReference type="ARBA" id="ARBA00022840"/>
    </source>
</evidence>
<dbReference type="PANTHER" id="PTHR18964:SF149">
    <property type="entry name" value="BIFUNCTIONAL UDP-N-ACETYLGLUCOSAMINE 2-EPIMERASE_N-ACETYLMANNOSAMINE KINASE"/>
    <property type="match status" value="1"/>
</dbReference>
<dbReference type="InterPro" id="IPR049874">
    <property type="entry name" value="ROK_cs"/>
</dbReference>
<dbReference type="SUPFAM" id="SSF53067">
    <property type="entry name" value="Actin-like ATPase domain"/>
    <property type="match status" value="1"/>
</dbReference>
<gene>
    <name evidence="9" type="ordered locus">Theco_1248</name>
</gene>
<dbReference type="KEGG" id="tco:Theco_1248"/>
<dbReference type="EC" id="2.7.1.2" evidence="2"/>
<dbReference type="GO" id="GO:0006096">
    <property type="term" value="P:glycolytic process"/>
    <property type="evidence" value="ECO:0007669"/>
    <property type="project" value="InterPro"/>
</dbReference>
<dbReference type="Proteomes" id="UP000010795">
    <property type="component" value="Chromosome"/>
</dbReference>
<dbReference type="STRING" id="717605.Theco_1248"/>
<evidence type="ECO:0000256" key="1">
    <source>
        <dbReference type="ARBA" id="ARBA00006479"/>
    </source>
</evidence>
<protein>
    <recommendedName>
        <fullName evidence="3">Glucokinase</fullName>
        <ecNumber evidence="2">2.7.1.2</ecNumber>
    </recommendedName>
    <alternativeName>
        <fullName evidence="8">Glucose kinase</fullName>
    </alternativeName>
</protein>
<evidence type="ECO:0000313" key="10">
    <source>
        <dbReference type="Proteomes" id="UP000010795"/>
    </source>
</evidence>
<organism evidence="9 10">
    <name type="scientific">Thermobacillus composti (strain DSM 18247 / JCM 13945 / KWC4)</name>
    <dbReference type="NCBI Taxonomy" id="717605"/>
    <lineage>
        <taxon>Bacteria</taxon>
        <taxon>Bacillati</taxon>
        <taxon>Bacillota</taxon>
        <taxon>Bacilli</taxon>
        <taxon>Bacillales</taxon>
        <taxon>Paenibacillaceae</taxon>
        <taxon>Thermobacillus</taxon>
    </lineage>
</organism>
<evidence type="ECO:0000256" key="6">
    <source>
        <dbReference type="ARBA" id="ARBA00022777"/>
    </source>
</evidence>
<evidence type="ECO:0000256" key="5">
    <source>
        <dbReference type="ARBA" id="ARBA00022741"/>
    </source>
</evidence>
<dbReference type="AlphaFoldDB" id="L0ECS2"/>
<proteinExistence type="inferred from homology"/>
<dbReference type="PROSITE" id="PS01125">
    <property type="entry name" value="ROK"/>
    <property type="match status" value="1"/>
</dbReference>
<dbReference type="InterPro" id="IPR004654">
    <property type="entry name" value="ROK_glcA"/>
</dbReference>
<evidence type="ECO:0000256" key="8">
    <source>
        <dbReference type="ARBA" id="ARBA00032386"/>
    </source>
</evidence>
<dbReference type="Pfam" id="PF00480">
    <property type="entry name" value="ROK"/>
    <property type="match status" value="1"/>
</dbReference>
<keyword evidence="7" id="KW-0067">ATP-binding</keyword>
<accession>L0ECS2</accession>
<dbReference type="GO" id="GO:0004340">
    <property type="term" value="F:glucokinase activity"/>
    <property type="evidence" value="ECO:0007669"/>
    <property type="project" value="UniProtKB-EC"/>
</dbReference>
<evidence type="ECO:0000256" key="3">
    <source>
        <dbReference type="ARBA" id="ARBA00014701"/>
    </source>
</evidence>
<dbReference type="InterPro" id="IPR000600">
    <property type="entry name" value="ROK"/>
</dbReference>
<dbReference type="eggNOG" id="COG1940">
    <property type="taxonomic scope" value="Bacteria"/>
</dbReference>
<sequence>MTDLRYIGIDIGGTAVKVGVCDAEGRLLHTFEGPTETDKGRERVLDNIAAYARRCADEASLDWERIAGVGVGLPGQIDAARGVVEFIANLPLAGVRLKDHLESVLGRPVRISNDANVAALGEAWSGAGRGVASSVTFTLGTGVGGGIVVGGRVIDGFSGMGGELGHMVIVPDSEAVRCGCGKTGCLETVASATGIVRMAREAVEMGVRTSLAEAGELTAKAVFDAARAGDEAARRIVGRAAHYLGRSMALVAVVINPQRFIIGGGVAKAGEFLLEQVREAFRAHAIGRAGEGVSIVAAKLGNNAGVIGAAGLVRKL</sequence>
<dbReference type="PANTHER" id="PTHR18964">
    <property type="entry name" value="ROK (REPRESSOR, ORF, KINASE) FAMILY"/>
    <property type="match status" value="1"/>
</dbReference>
<keyword evidence="5" id="KW-0547">Nucleotide-binding</keyword>
<dbReference type="GO" id="GO:0005737">
    <property type="term" value="C:cytoplasm"/>
    <property type="evidence" value="ECO:0007669"/>
    <property type="project" value="InterPro"/>
</dbReference>
<keyword evidence="10" id="KW-1185">Reference proteome</keyword>
<dbReference type="RefSeq" id="WP_015254171.1">
    <property type="nucleotide sequence ID" value="NC_019897.1"/>
</dbReference>
<reference evidence="10" key="1">
    <citation type="submission" date="2012-01" db="EMBL/GenBank/DDBJ databases">
        <title>Complete sequence of chromosome of Thermobacillus composti KWC4.</title>
        <authorList>
            <person name="Lucas S."/>
            <person name="Han J."/>
            <person name="Lapidus A."/>
            <person name="Cheng J.-F."/>
            <person name="Goodwin L."/>
            <person name="Pitluck S."/>
            <person name="Peters L."/>
            <person name="Ovchinnikova G."/>
            <person name="Teshima H."/>
            <person name="Detter J.C."/>
            <person name="Han C."/>
            <person name="Tapia R."/>
            <person name="Land M."/>
            <person name="Hauser L."/>
            <person name="Kyrpides N."/>
            <person name="Ivanova N."/>
            <person name="Pagani I."/>
            <person name="Anderson I."/>
            <person name="Woyke T."/>
        </authorList>
    </citation>
    <scope>NUCLEOTIDE SEQUENCE [LARGE SCALE GENOMIC DNA]</scope>
    <source>
        <strain evidence="10">DSM 18247 / JCM 13945 / KWC4</strain>
    </source>
</reference>
<comment type="similarity">
    <text evidence="1">Belongs to the ROK (NagC/XylR) family.</text>
</comment>
<dbReference type="Gene3D" id="3.30.420.40">
    <property type="match status" value="2"/>
</dbReference>
<dbReference type="GO" id="GO:0005524">
    <property type="term" value="F:ATP binding"/>
    <property type="evidence" value="ECO:0007669"/>
    <property type="project" value="UniProtKB-KW"/>
</dbReference>
<dbReference type="OrthoDB" id="9810372at2"/>
<evidence type="ECO:0000256" key="2">
    <source>
        <dbReference type="ARBA" id="ARBA00012323"/>
    </source>
</evidence>
<dbReference type="InterPro" id="IPR043129">
    <property type="entry name" value="ATPase_NBD"/>
</dbReference>
<evidence type="ECO:0000313" key="9">
    <source>
        <dbReference type="EMBL" id="AGA57414.1"/>
    </source>
</evidence>
<dbReference type="EMBL" id="CP003255">
    <property type="protein sequence ID" value="AGA57414.1"/>
    <property type="molecule type" value="Genomic_DNA"/>
</dbReference>
<keyword evidence="6 9" id="KW-0418">Kinase</keyword>
<name>L0ECS2_THECK</name>
<dbReference type="NCBIfam" id="TIGR00744">
    <property type="entry name" value="ROK_glcA_fam"/>
    <property type="match status" value="1"/>
</dbReference>
<keyword evidence="4" id="KW-0808">Transferase</keyword>